<dbReference type="SMART" id="SM00248">
    <property type="entry name" value="ANK"/>
    <property type="match status" value="9"/>
</dbReference>
<feature type="repeat" description="ANK" evidence="1">
    <location>
        <begin position="578"/>
        <end position="606"/>
    </location>
</feature>
<dbReference type="PROSITE" id="PS50088">
    <property type="entry name" value="ANK_REPEAT"/>
    <property type="match status" value="3"/>
</dbReference>
<sequence length="701" mass="82120">MILSTIYNYDIHDLAYKPISLLSHLRERCLESAPSSEFDDNDFDHAEDPNQNELERLKGLRENIDWEVEEEVRKFICKLYPLISNWKGPLPNLRDIFQEEEIHRLLLEVVHYRGGNWELFHKSQIIKFVIGTGYNDDRFDVNYTDESGLTHFHVACMTGCDDVTEKFLELGQDPDCLALKSVDPPGFGRMQRQIGRIVVEPRRRDPNLANAEGSTPLHIVCKRHYDDALLDEFFDFIDAFELRVRIDAQNMAENYLELLTKLKIMRDKVNWKVEKERRLFLHQLYPMARNLYFYWRYFAPKKVLYHRDIFRREEIDWLLIEDAKNNSQGGSLVEFFVDTGYKDQPDVDPDGKPSPRRTTAVHHVARLDLTNENEHNEVIRALFEIYDRFDVNYVDESGLTHFHVACMYNLNHIVQKFLELGQDPNCLVIETVNPPLHLALANYNFEMTELLLRHGANPNFTNIHGETPLHIICWMYFDEIYLTELFFKANDKTNQLVQIDAQEKFGNTPLNYAVHRGNDNIAKLLLRNGANPNLANEDGLTPLHFICMSVQEDDFVEFLFKFVDDKHEQLEVDARDKKGRTPLEYAVAHLLPNTVDLLLDHGADVSNFVFPTTSDFDCEWITLYQGVSFRLRLVYGLLAIVNSLEKRGYKVDQSDVSTIMKIFIKYNGFKKLADFEERWLDDKEFVMQASSQFWVDMLSKR</sequence>
<dbReference type="AlphaFoldDB" id="A0A6H5J5Z9"/>
<gene>
    <name evidence="2" type="ORF">TBRA_LOCUS15197</name>
</gene>
<protein>
    <submittedName>
        <fullName evidence="2">Uncharacterized protein</fullName>
    </submittedName>
</protein>
<proteinExistence type="predicted"/>
<dbReference type="SUPFAM" id="SSF48403">
    <property type="entry name" value="Ankyrin repeat"/>
    <property type="match status" value="2"/>
</dbReference>
<feature type="repeat" description="ANK" evidence="1">
    <location>
        <begin position="431"/>
        <end position="463"/>
    </location>
</feature>
<keyword evidence="1" id="KW-0040">ANK repeat</keyword>
<evidence type="ECO:0000313" key="3">
    <source>
        <dbReference type="Proteomes" id="UP000479190"/>
    </source>
</evidence>
<dbReference type="PANTHER" id="PTHR24118">
    <property type="entry name" value="POTE ANKYRIN DOMAIN"/>
    <property type="match status" value="1"/>
</dbReference>
<dbReference type="Gene3D" id="1.25.40.20">
    <property type="entry name" value="Ankyrin repeat-containing domain"/>
    <property type="match status" value="3"/>
</dbReference>
<dbReference type="Proteomes" id="UP000479190">
    <property type="component" value="Unassembled WGS sequence"/>
</dbReference>
<dbReference type="OrthoDB" id="10251692at2759"/>
<organism evidence="2 3">
    <name type="scientific">Trichogramma brassicae</name>
    <dbReference type="NCBI Taxonomy" id="86971"/>
    <lineage>
        <taxon>Eukaryota</taxon>
        <taxon>Metazoa</taxon>
        <taxon>Ecdysozoa</taxon>
        <taxon>Arthropoda</taxon>
        <taxon>Hexapoda</taxon>
        <taxon>Insecta</taxon>
        <taxon>Pterygota</taxon>
        <taxon>Neoptera</taxon>
        <taxon>Endopterygota</taxon>
        <taxon>Hymenoptera</taxon>
        <taxon>Apocrita</taxon>
        <taxon>Proctotrupomorpha</taxon>
        <taxon>Chalcidoidea</taxon>
        <taxon>Trichogrammatidae</taxon>
        <taxon>Trichogramma</taxon>
    </lineage>
</organism>
<feature type="repeat" description="ANK" evidence="1">
    <location>
        <begin position="505"/>
        <end position="537"/>
    </location>
</feature>
<dbReference type="PROSITE" id="PS50297">
    <property type="entry name" value="ANK_REP_REGION"/>
    <property type="match status" value="3"/>
</dbReference>
<evidence type="ECO:0000256" key="1">
    <source>
        <dbReference type="PROSITE-ProRule" id="PRU00023"/>
    </source>
</evidence>
<dbReference type="InterPro" id="IPR002110">
    <property type="entry name" value="Ankyrin_rpt"/>
</dbReference>
<dbReference type="InterPro" id="IPR036770">
    <property type="entry name" value="Ankyrin_rpt-contain_sf"/>
</dbReference>
<dbReference type="EMBL" id="CADCXV010001338">
    <property type="protein sequence ID" value="CAB0043609.1"/>
    <property type="molecule type" value="Genomic_DNA"/>
</dbReference>
<keyword evidence="3" id="KW-1185">Reference proteome</keyword>
<dbReference type="Pfam" id="PF12796">
    <property type="entry name" value="Ank_2"/>
    <property type="match status" value="2"/>
</dbReference>
<reference evidence="2 3" key="1">
    <citation type="submission" date="2020-02" db="EMBL/GenBank/DDBJ databases">
        <authorList>
            <person name="Ferguson B K."/>
        </authorList>
    </citation>
    <scope>NUCLEOTIDE SEQUENCE [LARGE SCALE GENOMIC DNA]</scope>
</reference>
<accession>A0A6H5J5Z9</accession>
<dbReference type="PANTHER" id="PTHR24118:SF99">
    <property type="entry name" value="POTE ANKYRIN DOMAIN FAMILY MEMBER 3C-RELATED"/>
    <property type="match status" value="1"/>
</dbReference>
<evidence type="ECO:0000313" key="2">
    <source>
        <dbReference type="EMBL" id="CAB0043609.1"/>
    </source>
</evidence>
<name>A0A6H5J5Z9_9HYME</name>